<dbReference type="Proteomes" id="UP000799440">
    <property type="component" value="Unassembled WGS sequence"/>
</dbReference>
<protein>
    <submittedName>
        <fullName evidence="2">Uncharacterized protein</fullName>
    </submittedName>
</protein>
<evidence type="ECO:0000313" key="3">
    <source>
        <dbReference type="Proteomes" id="UP000799440"/>
    </source>
</evidence>
<sequence>MISDNDLSYYYTCGSNNEGDAMDDGEDDGAMEEDDASTRRMHSVTLPIRQASAGNLHILCCCRLRTPLSTCNLSKFRKSSFLHLRMKLYRKPRTIWGNLYSSHSRGVCSSLWSRLKLGQNLRSNLSLRSRKRRKGTTATRTPKEHMSAPGWNKSVGKAAGKDAMYRASIMGMEWPSRKK</sequence>
<dbReference type="EMBL" id="MU006575">
    <property type="protein sequence ID" value="KAF2746901.1"/>
    <property type="molecule type" value="Genomic_DNA"/>
</dbReference>
<accession>A0A6A6VCD9</accession>
<evidence type="ECO:0000313" key="2">
    <source>
        <dbReference type="EMBL" id="KAF2746901.1"/>
    </source>
</evidence>
<name>A0A6A6VCD9_9PLEO</name>
<keyword evidence="3" id="KW-1185">Reference proteome</keyword>
<gene>
    <name evidence="2" type="ORF">M011DRAFT_501437</name>
</gene>
<evidence type="ECO:0000256" key="1">
    <source>
        <dbReference type="SAM" id="MobiDB-lite"/>
    </source>
</evidence>
<reference evidence="2" key="1">
    <citation type="journal article" date="2020" name="Stud. Mycol.">
        <title>101 Dothideomycetes genomes: a test case for predicting lifestyles and emergence of pathogens.</title>
        <authorList>
            <person name="Haridas S."/>
            <person name="Albert R."/>
            <person name="Binder M."/>
            <person name="Bloem J."/>
            <person name="Labutti K."/>
            <person name="Salamov A."/>
            <person name="Andreopoulos B."/>
            <person name="Baker S."/>
            <person name="Barry K."/>
            <person name="Bills G."/>
            <person name="Bluhm B."/>
            <person name="Cannon C."/>
            <person name="Castanera R."/>
            <person name="Culley D."/>
            <person name="Daum C."/>
            <person name="Ezra D."/>
            <person name="Gonzalez J."/>
            <person name="Henrissat B."/>
            <person name="Kuo A."/>
            <person name="Liang C."/>
            <person name="Lipzen A."/>
            <person name="Lutzoni F."/>
            <person name="Magnuson J."/>
            <person name="Mondo S."/>
            <person name="Nolan M."/>
            <person name="Ohm R."/>
            <person name="Pangilinan J."/>
            <person name="Park H.-J."/>
            <person name="Ramirez L."/>
            <person name="Alfaro M."/>
            <person name="Sun H."/>
            <person name="Tritt A."/>
            <person name="Yoshinaga Y."/>
            <person name="Zwiers L.-H."/>
            <person name="Turgeon B."/>
            <person name="Goodwin S."/>
            <person name="Spatafora J."/>
            <person name="Crous P."/>
            <person name="Grigoriev I."/>
        </authorList>
    </citation>
    <scope>NUCLEOTIDE SEQUENCE</scope>
    <source>
        <strain evidence="2">CBS 119925</strain>
    </source>
</reference>
<feature type="region of interest" description="Disordered" evidence="1">
    <location>
        <begin position="129"/>
        <end position="153"/>
    </location>
</feature>
<proteinExistence type="predicted"/>
<dbReference type="AlphaFoldDB" id="A0A6A6VCD9"/>
<feature type="region of interest" description="Disordered" evidence="1">
    <location>
        <begin position="18"/>
        <end position="37"/>
    </location>
</feature>
<organism evidence="2 3">
    <name type="scientific">Sporormia fimetaria CBS 119925</name>
    <dbReference type="NCBI Taxonomy" id="1340428"/>
    <lineage>
        <taxon>Eukaryota</taxon>
        <taxon>Fungi</taxon>
        <taxon>Dikarya</taxon>
        <taxon>Ascomycota</taxon>
        <taxon>Pezizomycotina</taxon>
        <taxon>Dothideomycetes</taxon>
        <taxon>Pleosporomycetidae</taxon>
        <taxon>Pleosporales</taxon>
        <taxon>Sporormiaceae</taxon>
        <taxon>Sporormia</taxon>
    </lineage>
</organism>
<feature type="compositionally biased region" description="Acidic residues" evidence="1">
    <location>
        <begin position="20"/>
        <end position="35"/>
    </location>
</feature>